<evidence type="ECO:0000259" key="10">
    <source>
        <dbReference type="PROSITE" id="PS51755"/>
    </source>
</evidence>
<evidence type="ECO:0000256" key="3">
    <source>
        <dbReference type="ARBA" id="ARBA00023015"/>
    </source>
</evidence>
<accession>A0A5P9Q6W6</accession>
<dbReference type="Pfam" id="PF00072">
    <property type="entry name" value="Response_reg"/>
    <property type="match status" value="1"/>
</dbReference>
<dbReference type="InterPro" id="IPR039420">
    <property type="entry name" value="WalR-like"/>
</dbReference>
<dbReference type="InterPro" id="IPR011006">
    <property type="entry name" value="CheY-like_superfamily"/>
</dbReference>
<keyword evidence="3" id="KW-0805">Transcription regulation</keyword>
<evidence type="ECO:0000313" key="12">
    <source>
        <dbReference type="Proteomes" id="UP000326702"/>
    </source>
</evidence>
<dbReference type="InterPro" id="IPR016032">
    <property type="entry name" value="Sig_transdc_resp-reg_C-effctor"/>
</dbReference>
<proteinExistence type="predicted"/>
<organism evidence="11 12">
    <name type="scientific">Luteimicrobium xylanilyticum</name>
    <dbReference type="NCBI Taxonomy" id="1133546"/>
    <lineage>
        <taxon>Bacteria</taxon>
        <taxon>Bacillati</taxon>
        <taxon>Actinomycetota</taxon>
        <taxon>Actinomycetes</taxon>
        <taxon>Micrococcales</taxon>
        <taxon>Luteimicrobium</taxon>
    </lineage>
</organism>
<dbReference type="Proteomes" id="UP000326702">
    <property type="component" value="Chromosome"/>
</dbReference>
<feature type="domain" description="Response regulatory" evidence="9">
    <location>
        <begin position="3"/>
        <end position="120"/>
    </location>
</feature>
<feature type="DNA-binding region" description="OmpR/PhoB-type" evidence="8">
    <location>
        <begin position="142"/>
        <end position="241"/>
    </location>
</feature>
<dbReference type="GO" id="GO:0005829">
    <property type="term" value="C:cytosol"/>
    <property type="evidence" value="ECO:0007669"/>
    <property type="project" value="TreeGrafter"/>
</dbReference>
<keyword evidence="2" id="KW-0902">Two-component regulatory system</keyword>
<dbReference type="InterPro" id="IPR001789">
    <property type="entry name" value="Sig_transdc_resp-reg_receiver"/>
</dbReference>
<evidence type="ECO:0000256" key="5">
    <source>
        <dbReference type="ARBA" id="ARBA00023163"/>
    </source>
</evidence>
<keyword evidence="1 7" id="KW-0597">Phosphoprotein</keyword>
<dbReference type="PROSITE" id="PS50110">
    <property type="entry name" value="RESPONSE_REGULATORY"/>
    <property type="match status" value="1"/>
</dbReference>
<dbReference type="EMBL" id="CP045529">
    <property type="protein sequence ID" value="QFU97119.1"/>
    <property type="molecule type" value="Genomic_DNA"/>
</dbReference>
<dbReference type="GO" id="GO:0006355">
    <property type="term" value="P:regulation of DNA-templated transcription"/>
    <property type="evidence" value="ECO:0007669"/>
    <property type="project" value="InterPro"/>
</dbReference>
<dbReference type="PANTHER" id="PTHR48111:SF72">
    <property type="entry name" value="SENSORY TRANSDUCTION PROTEIN REGX3"/>
    <property type="match status" value="1"/>
</dbReference>
<evidence type="ECO:0000256" key="6">
    <source>
        <dbReference type="ARBA" id="ARBA00041201"/>
    </source>
</evidence>
<dbReference type="AlphaFoldDB" id="A0A5P9Q6W6"/>
<evidence type="ECO:0000256" key="1">
    <source>
        <dbReference type="ARBA" id="ARBA00022553"/>
    </source>
</evidence>
<reference evidence="11 12" key="1">
    <citation type="submission" date="2019-10" db="EMBL/GenBank/DDBJ databases">
        <title>Genome sequence of Luteimicrobium xylanilyticum HY-24.</title>
        <authorList>
            <person name="Kim D.Y."/>
            <person name="Park H.-Y."/>
        </authorList>
    </citation>
    <scope>NUCLEOTIDE SEQUENCE [LARGE SCALE GENOMIC DNA]</scope>
    <source>
        <strain evidence="11 12">HY-24</strain>
    </source>
</reference>
<dbReference type="GO" id="GO:0000156">
    <property type="term" value="F:phosphorelay response regulator activity"/>
    <property type="evidence" value="ECO:0007669"/>
    <property type="project" value="TreeGrafter"/>
</dbReference>
<dbReference type="SUPFAM" id="SSF52172">
    <property type="entry name" value="CheY-like"/>
    <property type="match status" value="1"/>
</dbReference>
<dbReference type="FunFam" id="1.10.10.10:FF:000110">
    <property type="entry name" value="DNA-binding response regulator RegX3"/>
    <property type="match status" value="1"/>
</dbReference>
<dbReference type="Gene3D" id="3.40.50.2300">
    <property type="match status" value="1"/>
</dbReference>
<feature type="modified residue" description="4-aspartylphosphate" evidence="7">
    <location>
        <position position="56"/>
    </location>
</feature>
<dbReference type="SMART" id="SM00862">
    <property type="entry name" value="Trans_reg_C"/>
    <property type="match status" value="1"/>
</dbReference>
<dbReference type="SUPFAM" id="SSF46894">
    <property type="entry name" value="C-terminal effector domain of the bipartite response regulators"/>
    <property type="match status" value="1"/>
</dbReference>
<dbReference type="PANTHER" id="PTHR48111">
    <property type="entry name" value="REGULATOR OF RPOS"/>
    <property type="match status" value="1"/>
</dbReference>
<dbReference type="InterPro" id="IPR036388">
    <property type="entry name" value="WH-like_DNA-bd_sf"/>
</dbReference>
<evidence type="ECO:0000256" key="8">
    <source>
        <dbReference type="PROSITE-ProRule" id="PRU01091"/>
    </source>
</evidence>
<keyword evidence="4 8" id="KW-0238">DNA-binding</keyword>
<name>A0A5P9Q6W6_9MICO</name>
<dbReference type="Gene3D" id="1.10.10.10">
    <property type="entry name" value="Winged helix-like DNA-binding domain superfamily/Winged helix DNA-binding domain"/>
    <property type="match status" value="1"/>
</dbReference>
<evidence type="ECO:0000256" key="4">
    <source>
        <dbReference type="ARBA" id="ARBA00023125"/>
    </source>
</evidence>
<dbReference type="GO" id="GO:0000976">
    <property type="term" value="F:transcription cis-regulatory region binding"/>
    <property type="evidence" value="ECO:0007669"/>
    <property type="project" value="TreeGrafter"/>
</dbReference>
<dbReference type="InterPro" id="IPR001867">
    <property type="entry name" value="OmpR/PhoB-type_DNA-bd"/>
</dbReference>
<dbReference type="CDD" id="cd00383">
    <property type="entry name" value="trans_reg_C"/>
    <property type="match status" value="1"/>
</dbReference>
<keyword evidence="5" id="KW-0804">Transcription</keyword>
<sequence length="244" mass="26960">MTRILVVEDEESYRDPLTYQLEREGFDVAAAATGPEALTAYDALESQGGVDLVLLDLMLPGLDGTEVCRELRRRGDVPVIMLTAKDTEIDKVVGLELGADDYVTKPYSFRELLARMRAVLRRRASSQPAAGGGAADADEIDDDVLEVGPVRMDVDRHTVTVGGEPVSFPLKEFELLELLLRNAGRVLTRGQLIDRVWGSDYVGDTKTLDVHVKRVRAKIEPDPGNPQHLLTVRGLGYRFVDDED</sequence>
<dbReference type="Pfam" id="PF00486">
    <property type="entry name" value="Trans_reg_C"/>
    <property type="match status" value="1"/>
</dbReference>
<dbReference type="SMART" id="SM00448">
    <property type="entry name" value="REC"/>
    <property type="match status" value="1"/>
</dbReference>
<dbReference type="PROSITE" id="PS51755">
    <property type="entry name" value="OMPR_PHOB"/>
    <property type="match status" value="1"/>
</dbReference>
<dbReference type="RefSeq" id="WP_036953591.1">
    <property type="nucleotide sequence ID" value="NZ_BAABIH010000013.1"/>
</dbReference>
<dbReference type="OrthoDB" id="162434at2"/>
<gene>
    <name evidence="11" type="ORF">KDY119_00613</name>
</gene>
<dbReference type="Gene3D" id="6.10.250.690">
    <property type="match status" value="1"/>
</dbReference>
<evidence type="ECO:0000313" key="11">
    <source>
        <dbReference type="EMBL" id="QFU97119.1"/>
    </source>
</evidence>
<feature type="domain" description="OmpR/PhoB-type" evidence="10">
    <location>
        <begin position="142"/>
        <end position="241"/>
    </location>
</feature>
<evidence type="ECO:0000259" key="9">
    <source>
        <dbReference type="PROSITE" id="PS50110"/>
    </source>
</evidence>
<dbReference type="GO" id="GO:0032993">
    <property type="term" value="C:protein-DNA complex"/>
    <property type="evidence" value="ECO:0007669"/>
    <property type="project" value="TreeGrafter"/>
</dbReference>
<dbReference type="FunFam" id="3.40.50.2300:FF:000001">
    <property type="entry name" value="DNA-binding response regulator PhoB"/>
    <property type="match status" value="1"/>
</dbReference>
<protein>
    <recommendedName>
        <fullName evidence="6">Sensory transduction protein RegX3</fullName>
    </recommendedName>
</protein>
<evidence type="ECO:0000256" key="7">
    <source>
        <dbReference type="PROSITE-ProRule" id="PRU00169"/>
    </source>
</evidence>
<evidence type="ECO:0000256" key="2">
    <source>
        <dbReference type="ARBA" id="ARBA00023012"/>
    </source>
</evidence>
<dbReference type="KEGG" id="lxl:KDY119_00613"/>
<keyword evidence="12" id="KW-1185">Reference proteome</keyword>